<dbReference type="InterPro" id="IPR043128">
    <property type="entry name" value="Rev_trsase/Diguanyl_cyclase"/>
</dbReference>
<accession>A0A177EAV0</accession>
<evidence type="ECO:0008006" key="3">
    <source>
        <dbReference type="Google" id="ProtNLM"/>
    </source>
</evidence>
<dbReference type="Gene3D" id="3.30.70.270">
    <property type="match status" value="1"/>
</dbReference>
<keyword evidence="2" id="KW-1185">Reference proteome</keyword>
<organism evidence="1 2">
    <name type="scientific">Thermodesulfatator autotrophicus</name>
    <dbReference type="NCBI Taxonomy" id="1795632"/>
    <lineage>
        <taxon>Bacteria</taxon>
        <taxon>Pseudomonadati</taxon>
        <taxon>Thermodesulfobacteriota</taxon>
        <taxon>Thermodesulfobacteria</taxon>
        <taxon>Thermodesulfobacteriales</taxon>
        <taxon>Thermodesulfatatoraceae</taxon>
        <taxon>Thermodesulfatator</taxon>
    </lineage>
</organism>
<dbReference type="RefSeq" id="WP_068540663.1">
    <property type="nucleotide sequence ID" value="NZ_LSFI01000003.1"/>
</dbReference>
<dbReference type="Proteomes" id="UP000076964">
    <property type="component" value="Unassembled WGS sequence"/>
</dbReference>
<dbReference type="InterPro" id="IPR014055">
    <property type="entry name" value="CRISPR-assoc_prot_Csx11"/>
</dbReference>
<comment type="caution">
    <text evidence="1">The sequence shown here is derived from an EMBL/GenBank/DDBJ whole genome shotgun (WGS) entry which is preliminary data.</text>
</comment>
<name>A0A177EAV0_9BACT</name>
<sequence length="1036" mass="118559">MPDLKDLRDKREEILKAELAAWLHDVGKCADAFLQPGGMGFNAQNCQGQPRVNPHKAVFNPTELQSLPYWNSLSPQRGQCARLEEANHPTALWRTLQQIQAQLPNLRVSLGAHGAVSLKELILWGRPLVAQRYNNFINILGGDLTHLAGILGQAHKSAHMEKEDDADGGQSSGYSSPFGWYIGDFENLNEKLKNIIENSGRFLNKRGKVIQVLKTNMQKAPGDTRRPINEVTLWDWSSIVAALYKAEVARCVLKQGAPDAQRSPNDVKWRLLSIRTDGLSYLLSAISIPDMLARKDILKDAWDRVQKVIEETYPLGLEVYRDENGSVFVVPDMDVLGLTDYAENCKSLRQYLLGAFQSGTVKNNHSLSLQGEIVPVFNLDDMGWSGQGNDLPPIGQKHLREVPPLQSDPTWVAQQWCDLPKPREVCPVCGLRPQGPSQKALARKMCDVCEGRRADRAKEWAVNIGQALLSTIWIDEVADRNGRVALLVGTFDLRHWLDGTLVRSLAVRNPQNVQDKTKTEDIAKNPSFARLRRIWETTRKFWEETLEEARGELTKRPRIFLKGTPAPQNALAPYHAYELEIQGRKVAVLWVPENATDDKGNALEYRGGFWVIENLYYLDSVYGRSFHELVKSSVGQPLKVYEPTEYGRAGEERASFTIAENGVQYLENNYTSLIPILAEPRTFMALVPADKAFEVVKAIKTKYEREMGKVRNRLPLHLGAVFADSHQPLRTLLDAGRRMLKQEAPGLLWRVVGEEKKQKAAKAGIIIEHITETKLLETTLENEHPALIYRNLENEEKKERITNQFKRWHRIVLLSEGHFQRCVITWYIPAVMGDGQTEDHWYPYVFLAQKDEPTDRTRYYKTDLGNPWNASHPWLVHAGELKPGDRIYFTPSTFDFEFLDFNARRFEIAYDEGGKRKGSLTKPYFLDEIENLERLWKFIAKDTKDGKSRLSSSQIFAIRNLIETKREEWFDDPQESIADENFKRFCRDLFVNAEWRWGKPEDSKLDWLTDMTVRGYFTDAVYLFHNIMKEKVEGNE</sequence>
<dbReference type="STRING" id="1795632.TH606_00925"/>
<dbReference type="NCBIfam" id="TIGR02682">
    <property type="entry name" value="cas_csx11"/>
    <property type="match status" value="1"/>
</dbReference>
<evidence type="ECO:0000313" key="2">
    <source>
        <dbReference type="Proteomes" id="UP000076964"/>
    </source>
</evidence>
<dbReference type="AlphaFoldDB" id="A0A177EAV0"/>
<proteinExistence type="predicted"/>
<evidence type="ECO:0000313" key="1">
    <source>
        <dbReference type="EMBL" id="OAG28550.1"/>
    </source>
</evidence>
<reference evidence="1 2" key="1">
    <citation type="submission" date="2016-02" db="EMBL/GenBank/DDBJ databases">
        <title>Draft genome sequence of Thermodesulfatator sp. S606.</title>
        <authorList>
            <person name="Lai Q."/>
            <person name="Cao J."/>
            <person name="Dupont S."/>
            <person name="Shao Z."/>
            <person name="Jebbar M."/>
            <person name="Alain K."/>
        </authorList>
    </citation>
    <scope>NUCLEOTIDE SEQUENCE [LARGE SCALE GENOMIC DNA]</scope>
    <source>
        <strain evidence="1 2">S606</strain>
    </source>
</reference>
<protein>
    <recommendedName>
        <fullName evidence="3">CRISPR-associated protein Csx11</fullName>
    </recommendedName>
</protein>
<gene>
    <name evidence="1" type="ORF">TH606_00925</name>
</gene>
<dbReference type="EMBL" id="LSFI01000003">
    <property type="protein sequence ID" value="OAG28550.1"/>
    <property type="molecule type" value="Genomic_DNA"/>
</dbReference>